<dbReference type="EMBL" id="ADBJ01000031">
    <property type="protein sequence ID" value="EFA80313.1"/>
    <property type="molecule type" value="Genomic_DNA"/>
</dbReference>
<dbReference type="InParanoid" id="D3BEI2"/>
<dbReference type="PROSITE" id="PS50082">
    <property type="entry name" value="WD_REPEATS_2"/>
    <property type="match status" value="2"/>
</dbReference>
<dbReference type="SMART" id="SM00320">
    <property type="entry name" value="WD40"/>
    <property type="match status" value="4"/>
</dbReference>
<dbReference type="InterPro" id="IPR015943">
    <property type="entry name" value="WD40/YVTN_repeat-like_dom_sf"/>
</dbReference>
<evidence type="ECO:0000313" key="7">
    <source>
        <dbReference type="EMBL" id="EFA80313.1"/>
    </source>
</evidence>
<evidence type="ECO:0000259" key="6">
    <source>
        <dbReference type="Pfam" id="PF23609"/>
    </source>
</evidence>
<feature type="region of interest" description="Disordered" evidence="5">
    <location>
        <begin position="316"/>
        <end position="366"/>
    </location>
</feature>
<evidence type="ECO:0000256" key="3">
    <source>
        <dbReference type="ARBA" id="ARBA00022737"/>
    </source>
</evidence>
<proteinExistence type="inferred from homology"/>
<dbReference type="PANTHER" id="PTHR14205">
    <property type="entry name" value="WD-REPEAT PROTEIN"/>
    <property type="match status" value="1"/>
</dbReference>
<dbReference type="GeneID" id="31362625"/>
<dbReference type="OMA" id="HKYAILR"/>
<dbReference type="SUPFAM" id="SSF50978">
    <property type="entry name" value="WD40 repeat-like"/>
    <property type="match status" value="1"/>
</dbReference>
<dbReference type="PANTHER" id="PTHR14205:SF15">
    <property type="entry name" value="EARP AND GARP COMPLEX-INTERACTING PROTEIN 1"/>
    <property type="match status" value="1"/>
</dbReference>
<comment type="similarity">
    <text evidence="1">Belongs to the WD repeat EIPR1 family.</text>
</comment>
<dbReference type="RefSeq" id="XP_020432433.1">
    <property type="nucleotide sequence ID" value="XM_020577985.1"/>
</dbReference>
<dbReference type="GO" id="GO:0016567">
    <property type="term" value="P:protein ubiquitination"/>
    <property type="evidence" value="ECO:0007669"/>
    <property type="project" value="TreeGrafter"/>
</dbReference>
<protein>
    <submittedName>
        <fullName evidence="7">WD40 repeat-containing protein</fullName>
    </submittedName>
</protein>
<dbReference type="Pfam" id="PF23609">
    <property type="entry name" value="Beta-prop_EIPR1"/>
    <property type="match status" value="1"/>
</dbReference>
<feature type="compositionally biased region" description="Low complexity" evidence="5">
    <location>
        <begin position="336"/>
        <end position="357"/>
    </location>
</feature>
<dbReference type="InterPro" id="IPR001680">
    <property type="entry name" value="WD40_rpt"/>
</dbReference>
<dbReference type="InterPro" id="IPR036322">
    <property type="entry name" value="WD40_repeat_dom_sf"/>
</dbReference>
<sequence length="418" mass="47362">MFNNNSNNVGINVQSGGAINVYGISLKSRAISLIGADQDSNRFLVGTQALKEENEVRLIEEKENEGIGLVSIFSHPKEIWSITSCTYDADSFFTVYNTGTEYRSSCWKMNHESTTLEELFELKGHQGMIKPILCDPSETDDYVISLDDSTIRLWSIKNNTPSVVKSFGGLNKLTAGSINPNINNQLATANDVNIKGWDFRSGKDHIEINNNDNNNNNNKKTYRESFKIDKAHSELIRDIDFNPNKPYILLSAGDDGKLKFWDTRYTEEPVKMFSGHNHWIWNAKFNKYHDQLVITSSSDNTVNLWHVYSISSAMQDQNKDITSNSSPSIEGQTNEQQQQQQQQQQQSHSSHSSHISSTGGKTNKRKEDKLIKTFEEHEDSVYNVCWGTSNFIFASLSYDGRVVINNVPKEYADLLTIE</sequence>
<evidence type="ECO:0000256" key="5">
    <source>
        <dbReference type="SAM" id="MobiDB-lite"/>
    </source>
</evidence>
<evidence type="ECO:0000256" key="1">
    <source>
        <dbReference type="ARBA" id="ARBA00005672"/>
    </source>
</evidence>
<dbReference type="InterPro" id="IPR040323">
    <property type="entry name" value="EIPR1"/>
</dbReference>
<dbReference type="STRING" id="670386.D3BEI2"/>
<evidence type="ECO:0000256" key="4">
    <source>
        <dbReference type="PROSITE-ProRule" id="PRU00221"/>
    </source>
</evidence>
<comment type="caution">
    <text evidence="7">The sequence shown here is derived from an EMBL/GenBank/DDBJ whole genome shotgun (WGS) entry which is preliminary data.</text>
</comment>
<name>D3BEI2_HETP5</name>
<evidence type="ECO:0000256" key="2">
    <source>
        <dbReference type="ARBA" id="ARBA00022574"/>
    </source>
</evidence>
<dbReference type="Gene3D" id="2.130.10.10">
    <property type="entry name" value="YVTN repeat-like/Quinoprotein amine dehydrogenase"/>
    <property type="match status" value="1"/>
</dbReference>
<gene>
    <name evidence="7" type="primary">tssc1</name>
    <name evidence="7" type="ORF">PPL_07144</name>
</gene>
<dbReference type="AlphaFoldDB" id="D3BEI2"/>
<keyword evidence="3" id="KW-0677">Repeat</keyword>
<feature type="repeat" description="WD" evidence="4">
    <location>
        <begin position="273"/>
        <end position="315"/>
    </location>
</feature>
<dbReference type="FunCoup" id="D3BEI2">
    <property type="interactions" value="218"/>
</dbReference>
<dbReference type="InterPro" id="IPR059104">
    <property type="entry name" value="Beta-prop_EIPR1-like"/>
</dbReference>
<feature type="repeat" description="WD" evidence="4">
    <location>
        <begin position="229"/>
        <end position="271"/>
    </location>
</feature>
<keyword evidence="2 4" id="KW-0853">WD repeat</keyword>
<dbReference type="PROSITE" id="PS00678">
    <property type="entry name" value="WD_REPEATS_1"/>
    <property type="match status" value="1"/>
</dbReference>
<evidence type="ECO:0000313" key="8">
    <source>
        <dbReference type="Proteomes" id="UP000001396"/>
    </source>
</evidence>
<feature type="compositionally biased region" description="Polar residues" evidence="5">
    <location>
        <begin position="316"/>
        <end position="335"/>
    </location>
</feature>
<dbReference type="Proteomes" id="UP000001396">
    <property type="component" value="Unassembled WGS sequence"/>
</dbReference>
<keyword evidence="8" id="KW-1185">Reference proteome</keyword>
<dbReference type="PROSITE" id="PS50294">
    <property type="entry name" value="WD_REPEATS_REGION"/>
    <property type="match status" value="2"/>
</dbReference>
<organism evidence="7 8">
    <name type="scientific">Heterostelium pallidum (strain ATCC 26659 / Pp 5 / PN500)</name>
    <name type="common">Cellular slime mold</name>
    <name type="synonym">Polysphondylium pallidum</name>
    <dbReference type="NCBI Taxonomy" id="670386"/>
    <lineage>
        <taxon>Eukaryota</taxon>
        <taxon>Amoebozoa</taxon>
        <taxon>Evosea</taxon>
        <taxon>Eumycetozoa</taxon>
        <taxon>Dictyostelia</taxon>
        <taxon>Acytosteliales</taxon>
        <taxon>Acytosteliaceae</taxon>
        <taxon>Heterostelium</taxon>
    </lineage>
</organism>
<dbReference type="Pfam" id="PF00400">
    <property type="entry name" value="WD40"/>
    <property type="match status" value="1"/>
</dbReference>
<dbReference type="InterPro" id="IPR019775">
    <property type="entry name" value="WD40_repeat_CS"/>
</dbReference>
<accession>D3BEI2</accession>
<reference evidence="7 8" key="1">
    <citation type="journal article" date="2011" name="Genome Res.">
        <title>Phylogeny-wide analysis of social amoeba genomes highlights ancient origins for complex intercellular communication.</title>
        <authorList>
            <person name="Heidel A.J."/>
            <person name="Lawal H.M."/>
            <person name="Felder M."/>
            <person name="Schilde C."/>
            <person name="Helps N.R."/>
            <person name="Tunggal B."/>
            <person name="Rivero F."/>
            <person name="John U."/>
            <person name="Schleicher M."/>
            <person name="Eichinger L."/>
            <person name="Platzer M."/>
            <person name="Noegel A.A."/>
            <person name="Schaap P."/>
            <person name="Gloeckner G."/>
        </authorList>
    </citation>
    <scope>NUCLEOTIDE SEQUENCE [LARGE SCALE GENOMIC DNA]</scope>
    <source>
        <strain evidence="8">ATCC 26659 / Pp 5 / PN500</strain>
    </source>
</reference>
<feature type="domain" description="EIPR1-like beta-propeller" evidence="6">
    <location>
        <begin position="21"/>
        <end position="305"/>
    </location>
</feature>